<dbReference type="PANTHER" id="PTHR23416:SF78">
    <property type="entry name" value="LIPOPOLYSACCHARIDE BIOSYNTHESIS O-ACETYL TRANSFERASE WBBJ-RELATED"/>
    <property type="match status" value="1"/>
</dbReference>
<comment type="caution">
    <text evidence="2">The sequence shown here is derived from an EMBL/GenBank/DDBJ whole genome shotgun (WGS) entry which is preliminary data.</text>
</comment>
<keyword evidence="3" id="KW-1185">Reference proteome</keyword>
<dbReference type="AlphaFoldDB" id="A0A1S9PFV6"/>
<accession>A0A1S9PFV6</accession>
<dbReference type="InterPro" id="IPR011004">
    <property type="entry name" value="Trimer_LpxA-like_sf"/>
</dbReference>
<proteinExistence type="predicted"/>
<dbReference type="InterPro" id="IPR001451">
    <property type="entry name" value="Hexapep"/>
</dbReference>
<dbReference type="EMBL" id="MBTF01000012">
    <property type="protein sequence ID" value="OOQ59468.1"/>
    <property type="molecule type" value="Genomic_DNA"/>
</dbReference>
<evidence type="ECO:0000313" key="3">
    <source>
        <dbReference type="Proteomes" id="UP000189739"/>
    </source>
</evidence>
<reference evidence="2 3" key="1">
    <citation type="submission" date="2016-07" db="EMBL/GenBank/DDBJ databases">
        <title>Genomic analysis of zinc-resistant bacterium Mucilaginibacter pedocola TBZ30.</title>
        <authorList>
            <person name="Huang J."/>
            <person name="Tang J."/>
        </authorList>
    </citation>
    <scope>NUCLEOTIDE SEQUENCE [LARGE SCALE GENOMIC DNA]</scope>
    <source>
        <strain evidence="2 3">TBZ30</strain>
    </source>
</reference>
<keyword evidence="1" id="KW-1133">Transmembrane helix</keyword>
<organism evidence="2 3">
    <name type="scientific">Mucilaginibacter pedocola</name>
    <dbReference type="NCBI Taxonomy" id="1792845"/>
    <lineage>
        <taxon>Bacteria</taxon>
        <taxon>Pseudomonadati</taxon>
        <taxon>Bacteroidota</taxon>
        <taxon>Sphingobacteriia</taxon>
        <taxon>Sphingobacteriales</taxon>
        <taxon>Sphingobacteriaceae</taxon>
        <taxon>Mucilaginibacter</taxon>
    </lineage>
</organism>
<sequence>MKKLASLYYYLFSYWCYKLMLGALGHKARIYRGLKLDGGKNIFIGNNVYIGRLSWLAASPLTNKQNCKLVINEGAYIGNFAHIYSTSSITIGKKALLADKVYITDNLHGYDDITLPYIEQPIKQLKPVLIGEGCWIGENVCIIGANVGKQSIIGANAVVTKDIPDYCVAVGSPARIIKRYCEQEKIWKKTTPEGVFIN</sequence>
<dbReference type="Gene3D" id="2.160.10.10">
    <property type="entry name" value="Hexapeptide repeat proteins"/>
    <property type="match status" value="1"/>
</dbReference>
<dbReference type="Pfam" id="PF14602">
    <property type="entry name" value="Hexapep_2"/>
    <property type="match status" value="1"/>
</dbReference>
<dbReference type="OrthoDB" id="9801697at2"/>
<dbReference type="Proteomes" id="UP000189739">
    <property type="component" value="Unassembled WGS sequence"/>
</dbReference>
<keyword evidence="1" id="KW-0472">Membrane</keyword>
<keyword evidence="2" id="KW-0808">Transferase</keyword>
<dbReference type="STRING" id="1792845.BC343_04610"/>
<feature type="transmembrane region" description="Helical" evidence="1">
    <location>
        <begin position="6"/>
        <end position="25"/>
    </location>
</feature>
<dbReference type="GO" id="GO:0016740">
    <property type="term" value="F:transferase activity"/>
    <property type="evidence" value="ECO:0007669"/>
    <property type="project" value="UniProtKB-KW"/>
</dbReference>
<evidence type="ECO:0000256" key="1">
    <source>
        <dbReference type="SAM" id="Phobius"/>
    </source>
</evidence>
<dbReference type="InterPro" id="IPR051159">
    <property type="entry name" value="Hexapeptide_acetyltransf"/>
</dbReference>
<protein>
    <submittedName>
        <fullName evidence="2">Acetyltransferase</fullName>
    </submittedName>
</protein>
<dbReference type="PANTHER" id="PTHR23416">
    <property type="entry name" value="SIALIC ACID SYNTHASE-RELATED"/>
    <property type="match status" value="1"/>
</dbReference>
<gene>
    <name evidence="2" type="ORF">BC343_04610</name>
</gene>
<dbReference type="CDD" id="cd04647">
    <property type="entry name" value="LbH_MAT_like"/>
    <property type="match status" value="1"/>
</dbReference>
<dbReference type="SUPFAM" id="SSF51161">
    <property type="entry name" value="Trimeric LpxA-like enzymes"/>
    <property type="match status" value="1"/>
</dbReference>
<name>A0A1S9PFV6_9SPHI</name>
<dbReference type="RefSeq" id="WP_078348198.1">
    <property type="nucleotide sequence ID" value="NZ_MBTF01000012.1"/>
</dbReference>
<evidence type="ECO:0000313" key="2">
    <source>
        <dbReference type="EMBL" id="OOQ59468.1"/>
    </source>
</evidence>
<keyword evidence="1" id="KW-0812">Transmembrane</keyword>